<dbReference type="PROSITE" id="PS51186">
    <property type="entry name" value="GNAT"/>
    <property type="match status" value="1"/>
</dbReference>
<evidence type="ECO:0000313" key="5">
    <source>
        <dbReference type="Proteomes" id="UP000198666"/>
    </source>
</evidence>
<dbReference type="Gene3D" id="3.40.630.30">
    <property type="match status" value="1"/>
</dbReference>
<dbReference type="PANTHER" id="PTHR43877:SF2">
    <property type="entry name" value="AMINOALKYLPHOSPHONATE N-ACETYLTRANSFERASE-RELATED"/>
    <property type="match status" value="1"/>
</dbReference>
<dbReference type="STRING" id="361279.SAMN05421663_11614"/>
<dbReference type="SUPFAM" id="SSF55729">
    <property type="entry name" value="Acyl-CoA N-acyltransferases (Nat)"/>
    <property type="match status" value="1"/>
</dbReference>
<dbReference type="GO" id="GO:0016747">
    <property type="term" value="F:acyltransferase activity, transferring groups other than amino-acyl groups"/>
    <property type="evidence" value="ECO:0007669"/>
    <property type="project" value="InterPro"/>
</dbReference>
<keyword evidence="2" id="KW-0012">Acyltransferase</keyword>
<feature type="domain" description="N-acetyltransferase" evidence="3">
    <location>
        <begin position="1"/>
        <end position="138"/>
    </location>
</feature>
<dbReference type="CDD" id="cd04301">
    <property type="entry name" value="NAT_SF"/>
    <property type="match status" value="1"/>
</dbReference>
<evidence type="ECO:0000256" key="2">
    <source>
        <dbReference type="ARBA" id="ARBA00023315"/>
    </source>
</evidence>
<dbReference type="PANTHER" id="PTHR43877">
    <property type="entry name" value="AMINOALKYLPHOSPHONATE N-ACETYLTRANSFERASE-RELATED-RELATED"/>
    <property type="match status" value="1"/>
</dbReference>
<proteinExistence type="predicted"/>
<evidence type="ECO:0000259" key="3">
    <source>
        <dbReference type="PROSITE" id="PS51186"/>
    </source>
</evidence>
<dbReference type="Proteomes" id="UP000198666">
    <property type="component" value="Unassembled WGS sequence"/>
</dbReference>
<accession>A0A1G6WDY8</accession>
<dbReference type="Pfam" id="PF00583">
    <property type="entry name" value="Acetyltransf_1"/>
    <property type="match status" value="1"/>
</dbReference>
<evidence type="ECO:0000256" key="1">
    <source>
        <dbReference type="ARBA" id="ARBA00022679"/>
    </source>
</evidence>
<sequence length="138" mass="16071">MRIKQESSEEAREYIRQRLIEYNVGQLPEEAKSNKETATFTVRDDTGDIIGGITCMYYWQHLYIDFLWVEKSMRKEGIGAKLLAEAENFAKQKGARLIKLDSFSFQAPAFYQKYGYAVFGKVEDHPVGCTQYYLMKKL</sequence>
<dbReference type="InterPro" id="IPR000182">
    <property type="entry name" value="GNAT_dom"/>
</dbReference>
<dbReference type="OrthoDB" id="9787920at2"/>
<reference evidence="5" key="1">
    <citation type="submission" date="2016-10" db="EMBL/GenBank/DDBJ databases">
        <authorList>
            <person name="Varghese N."/>
            <person name="Submissions S."/>
        </authorList>
    </citation>
    <scope>NUCLEOTIDE SEQUENCE [LARGE SCALE GENOMIC DNA]</scope>
    <source>
        <strain evidence="5">DSM 21620</strain>
    </source>
</reference>
<dbReference type="InterPro" id="IPR050832">
    <property type="entry name" value="Bact_Acetyltransf"/>
</dbReference>
<organism evidence="4 5">
    <name type="scientific">Terribacillus halophilus</name>
    <dbReference type="NCBI Taxonomy" id="361279"/>
    <lineage>
        <taxon>Bacteria</taxon>
        <taxon>Bacillati</taxon>
        <taxon>Bacillota</taxon>
        <taxon>Bacilli</taxon>
        <taxon>Bacillales</taxon>
        <taxon>Bacillaceae</taxon>
        <taxon>Terribacillus</taxon>
    </lineage>
</organism>
<gene>
    <name evidence="4" type="ORF">SAMN05421663_11614</name>
</gene>
<protein>
    <submittedName>
        <fullName evidence="4">Acetyltransferase (GNAT) domain-containing protein</fullName>
    </submittedName>
</protein>
<name>A0A1G6WDY8_9BACI</name>
<keyword evidence="1 4" id="KW-0808">Transferase</keyword>
<dbReference type="InterPro" id="IPR016181">
    <property type="entry name" value="Acyl_CoA_acyltransferase"/>
</dbReference>
<keyword evidence="5" id="KW-1185">Reference proteome</keyword>
<dbReference type="RefSeq" id="WP_093728670.1">
    <property type="nucleotide sequence ID" value="NZ_FMZB01000016.1"/>
</dbReference>
<dbReference type="AlphaFoldDB" id="A0A1G6WDY8"/>
<dbReference type="EMBL" id="FMZB01000016">
    <property type="protein sequence ID" value="SDD63984.1"/>
    <property type="molecule type" value="Genomic_DNA"/>
</dbReference>
<evidence type="ECO:0000313" key="4">
    <source>
        <dbReference type="EMBL" id="SDD63984.1"/>
    </source>
</evidence>